<name>A0ABY7AEU3_9FIRM</name>
<dbReference type="PANTHER" id="PTHR30532">
    <property type="entry name" value="IRON III DICITRATE-BINDING PERIPLASMIC PROTEIN"/>
    <property type="match status" value="1"/>
</dbReference>
<dbReference type="SUPFAM" id="SSF53807">
    <property type="entry name" value="Helical backbone' metal receptor"/>
    <property type="match status" value="1"/>
</dbReference>
<dbReference type="PANTHER" id="PTHR30532:SF21">
    <property type="entry name" value="SIDEROPHORE-BINDING LIPOPROTEIN YFIY-RELATED"/>
    <property type="match status" value="1"/>
</dbReference>
<dbReference type="InterPro" id="IPR002491">
    <property type="entry name" value="ABC_transptr_periplasmic_BD"/>
</dbReference>
<accession>A0ABY7AEU3</accession>
<reference evidence="8" key="1">
    <citation type="submission" date="2022-11" db="EMBL/GenBank/DDBJ databases">
        <title>Lacrimispora xylanolytica sy1, complete genome.</title>
        <authorList>
            <person name="Choi S."/>
        </authorList>
    </citation>
    <scope>NUCLEOTIDE SEQUENCE</scope>
    <source>
        <strain evidence="8">Sy1</strain>
    </source>
</reference>
<dbReference type="CDD" id="cd01146">
    <property type="entry name" value="FhuD"/>
    <property type="match status" value="1"/>
</dbReference>
<evidence type="ECO:0000256" key="3">
    <source>
        <dbReference type="ARBA" id="ARBA00022448"/>
    </source>
</evidence>
<evidence type="ECO:0000256" key="2">
    <source>
        <dbReference type="ARBA" id="ARBA00008814"/>
    </source>
</evidence>
<feature type="chain" id="PRO_5045818881" evidence="6">
    <location>
        <begin position="19"/>
        <end position="330"/>
    </location>
</feature>
<feature type="domain" description="Fe/B12 periplasmic-binding" evidence="7">
    <location>
        <begin position="71"/>
        <end position="330"/>
    </location>
</feature>
<feature type="region of interest" description="Disordered" evidence="5">
    <location>
        <begin position="21"/>
        <end position="50"/>
    </location>
</feature>
<evidence type="ECO:0000313" key="9">
    <source>
        <dbReference type="Proteomes" id="UP001163115"/>
    </source>
</evidence>
<evidence type="ECO:0000256" key="4">
    <source>
        <dbReference type="ARBA" id="ARBA00022729"/>
    </source>
</evidence>
<dbReference type="RefSeq" id="WP_268115750.1">
    <property type="nucleotide sequence ID" value="NZ_CP113524.1"/>
</dbReference>
<comment type="similarity">
    <text evidence="2">Belongs to the bacterial solute-binding protein 8 family.</text>
</comment>
<evidence type="ECO:0000256" key="1">
    <source>
        <dbReference type="ARBA" id="ARBA00004196"/>
    </source>
</evidence>
<organism evidence="8 9">
    <name type="scientific">Lacrimispora xylanolytica</name>
    <dbReference type="NCBI Taxonomy" id="29375"/>
    <lineage>
        <taxon>Bacteria</taxon>
        <taxon>Bacillati</taxon>
        <taxon>Bacillota</taxon>
        <taxon>Clostridia</taxon>
        <taxon>Lachnospirales</taxon>
        <taxon>Lachnospiraceae</taxon>
        <taxon>Lacrimispora</taxon>
    </lineage>
</organism>
<dbReference type="Proteomes" id="UP001163115">
    <property type="component" value="Chromosome"/>
</dbReference>
<keyword evidence="9" id="KW-1185">Reference proteome</keyword>
<feature type="signal peptide" evidence="6">
    <location>
        <begin position="1"/>
        <end position="18"/>
    </location>
</feature>
<dbReference type="EMBL" id="CP113524">
    <property type="protein sequence ID" value="WAJ24758.1"/>
    <property type="molecule type" value="Genomic_DNA"/>
</dbReference>
<evidence type="ECO:0000259" key="7">
    <source>
        <dbReference type="PROSITE" id="PS50983"/>
    </source>
</evidence>
<evidence type="ECO:0000256" key="6">
    <source>
        <dbReference type="SAM" id="SignalP"/>
    </source>
</evidence>
<feature type="compositionally biased region" description="Low complexity" evidence="5">
    <location>
        <begin position="21"/>
        <end position="43"/>
    </location>
</feature>
<comment type="subcellular location">
    <subcellularLocation>
        <location evidence="1">Cell envelope</location>
    </subcellularLocation>
</comment>
<proteinExistence type="inferred from homology"/>
<dbReference type="Pfam" id="PF01497">
    <property type="entry name" value="Peripla_BP_2"/>
    <property type="match status" value="1"/>
</dbReference>
<sequence>MKIVKLLTGLLVVTTLLAGCSSSKQDSNSSSKNTESTTTSTEAETSKAADAEARVVEHAMGSTTITGTPTRVVTLFQGATDSALLLGVKPLGAVESWSEKPVYEYLRSQMDGVENLGIETQPNLEAIIALKPDLIIASKLRHEKIYTQLSEIAPTVMVPEVYVWKETLDITGKALNKEKEANDFLKTWDEKTAYFKEKAADKIKDKKISIVDFRADHARIVYNGFAALVLKDMGIERPDSQKGSEWGVMLQSEEAIPQMEGDIIFDQTNLTEGENITFRDKWVANPLWANLTAVKNNEVHPVNSIYWNAGGGPQSAMLMLQQVYDFFGVK</sequence>
<evidence type="ECO:0000256" key="5">
    <source>
        <dbReference type="SAM" id="MobiDB-lite"/>
    </source>
</evidence>
<dbReference type="Gene3D" id="3.40.50.1980">
    <property type="entry name" value="Nitrogenase molybdenum iron protein domain"/>
    <property type="match status" value="2"/>
</dbReference>
<gene>
    <name evidence="8" type="ORF">OW255_04390</name>
</gene>
<dbReference type="PROSITE" id="PS50983">
    <property type="entry name" value="FE_B12_PBP"/>
    <property type="match status" value="1"/>
</dbReference>
<keyword evidence="3" id="KW-0813">Transport</keyword>
<protein>
    <submittedName>
        <fullName evidence="8">Iron-siderophore ABC transporter substrate-binding protein</fullName>
    </submittedName>
</protein>
<dbReference type="PROSITE" id="PS51257">
    <property type="entry name" value="PROKAR_LIPOPROTEIN"/>
    <property type="match status" value="1"/>
</dbReference>
<evidence type="ECO:0000313" key="8">
    <source>
        <dbReference type="EMBL" id="WAJ24758.1"/>
    </source>
</evidence>
<dbReference type="InterPro" id="IPR051313">
    <property type="entry name" value="Bact_iron-sidero_bind"/>
</dbReference>
<keyword evidence="4 6" id="KW-0732">Signal</keyword>